<feature type="compositionally biased region" description="Low complexity" evidence="9">
    <location>
        <begin position="101"/>
        <end position="115"/>
    </location>
</feature>
<evidence type="ECO:0000256" key="5">
    <source>
        <dbReference type="ARBA" id="ARBA00023163"/>
    </source>
</evidence>
<keyword evidence="6" id="KW-0539">Nucleus</keyword>
<reference evidence="12" key="2">
    <citation type="submission" date="2019-07" db="EMBL/GenBank/DDBJ databases">
        <authorList>
            <person name="Seetharam A."/>
            <person name="Woodhouse M."/>
            <person name="Cannon E."/>
        </authorList>
    </citation>
    <scope>NUCLEOTIDE SEQUENCE [LARGE SCALE GENOMIC DNA]</scope>
    <source>
        <strain evidence="12">cv. B73</strain>
    </source>
</reference>
<dbReference type="FunCoup" id="A0A1D6I8V3">
    <property type="interactions" value="938"/>
</dbReference>
<dbReference type="RefSeq" id="XP_008652949.1">
    <property type="nucleotide sequence ID" value="XM_008654727.4"/>
</dbReference>
<evidence type="ECO:0000256" key="3">
    <source>
        <dbReference type="ARBA" id="ARBA00023015"/>
    </source>
</evidence>
<dbReference type="SMART" id="SM00338">
    <property type="entry name" value="BRLZ"/>
    <property type="match status" value="1"/>
</dbReference>
<reference evidence="11 13" key="1">
    <citation type="submission" date="2015-12" db="EMBL/GenBank/DDBJ databases">
        <title>Update maize B73 reference genome by single molecule sequencing technologies.</title>
        <authorList>
            <consortium name="Maize Genome Sequencing Project"/>
            <person name="Ware D."/>
        </authorList>
    </citation>
    <scope>NUCLEOTIDE SEQUENCE [LARGE SCALE GENOMIC DNA]</scope>
    <source>
        <strain evidence="13">cv. B73</strain>
        <tissue evidence="11">Seedling</tissue>
    </source>
</reference>
<comment type="subcellular location">
    <subcellularLocation>
        <location evidence="1">Nucleus</location>
    </subcellularLocation>
</comment>
<feature type="compositionally biased region" description="Low complexity" evidence="9">
    <location>
        <begin position="7"/>
        <end position="20"/>
    </location>
</feature>
<dbReference type="FunFam" id="1.20.5.170:FF:000009">
    <property type="entry name" value="probable transcription factor PosF21"/>
    <property type="match status" value="1"/>
</dbReference>
<dbReference type="InterPro" id="IPR004827">
    <property type="entry name" value="bZIP"/>
</dbReference>
<comment type="similarity">
    <text evidence="2">Belongs to the bZIP family.</text>
</comment>
<dbReference type="Pfam" id="PF00170">
    <property type="entry name" value="bZIP_1"/>
    <property type="match status" value="1"/>
</dbReference>
<organism evidence="12 13">
    <name type="scientific">Zea mays</name>
    <name type="common">Maize</name>
    <dbReference type="NCBI Taxonomy" id="4577"/>
    <lineage>
        <taxon>Eukaryota</taxon>
        <taxon>Viridiplantae</taxon>
        <taxon>Streptophyta</taxon>
        <taxon>Embryophyta</taxon>
        <taxon>Tracheophyta</taxon>
        <taxon>Spermatophyta</taxon>
        <taxon>Magnoliopsida</taxon>
        <taxon>Liliopsida</taxon>
        <taxon>Poales</taxon>
        <taxon>Poaceae</taxon>
        <taxon>PACMAD clade</taxon>
        <taxon>Panicoideae</taxon>
        <taxon>Andropogonodae</taxon>
        <taxon>Andropogoneae</taxon>
        <taxon>Tripsacinae</taxon>
        <taxon>Zea</taxon>
    </lineage>
</organism>
<evidence type="ECO:0000313" key="11">
    <source>
        <dbReference type="EMBL" id="ONM56467.1"/>
    </source>
</evidence>
<dbReference type="KEGG" id="zma:103633042"/>
<dbReference type="GO" id="GO:0003677">
    <property type="term" value="F:DNA binding"/>
    <property type="evidence" value="ECO:0007669"/>
    <property type="project" value="UniProtKB-KW"/>
</dbReference>
<accession>A0A3L6DZU6</accession>
<dbReference type="GeneID" id="103633042"/>
<comment type="function">
    <text evidence="7">Transcription factor probably involved in vascular development and shoot tissue organization. Binds to the DNA sequence 5'-CCGAGTGTGCCCCTGG-3' present in the promoter region Box II of the phloem-specific rice tungro bacilliform virus (RTBV) promoter. May regulate tissue-specific expression of the RTBV promoter and virus replication.</text>
</comment>
<dbReference type="InterPro" id="IPR044759">
    <property type="entry name" value="bZIP_RF2"/>
</dbReference>
<feature type="coiled-coil region" evidence="8">
    <location>
        <begin position="199"/>
        <end position="233"/>
    </location>
</feature>
<evidence type="ECO:0000256" key="7">
    <source>
        <dbReference type="ARBA" id="ARBA00054342"/>
    </source>
</evidence>
<evidence type="ECO:0000256" key="4">
    <source>
        <dbReference type="ARBA" id="ARBA00023125"/>
    </source>
</evidence>
<dbReference type="SMR" id="A0A1D6I8V3"/>
<dbReference type="Gene3D" id="1.20.5.170">
    <property type="match status" value="1"/>
</dbReference>
<dbReference type="PANTHER" id="PTHR13690:SF124">
    <property type="entry name" value="TRANSCRIPTION FACTOR RF2A"/>
    <property type="match status" value="1"/>
</dbReference>
<evidence type="ECO:0000256" key="1">
    <source>
        <dbReference type="ARBA" id="ARBA00004123"/>
    </source>
</evidence>
<keyword evidence="8" id="KW-0175">Coiled coil</keyword>
<dbReference type="Gramene" id="Zm00001eb318730_T003">
    <property type="protein sequence ID" value="Zm00001eb318730_P003"/>
    <property type="gene ID" value="Zm00001eb318730"/>
</dbReference>
<proteinExistence type="evidence at protein level"/>
<dbReference type="STRING" id="4577.A0A1D6I8V3"/>
<dbReference type="eggNOG" id="ENOG502QTK9">
    <property type="taxonomic scope" value="Eukaryota"/>
</dbReference>
<evidence type="ECO:0000313" key="12">
    <source>
        <dbReference type="EnsemblPlants" id="Zm00001eb318730_P003"/>
    </source>
</evidence>
<keyword evidence="4" id="KW-0238">DNA-binding</keyword>
<feature type="domain" description="BZIP" evidence="10">
    <location>
        <begin position="181"/>
        <end position="244"/>
    </location>
</feature>
<evidence type="ECO:0000259" key="10">
    <source>
        <dbReference type="PROSITE" id="PS50217"/>
    </source>
</evidence>
<protein>
    <submittedName>
        <fullName evidence="11">Putative transcription factor PosF21</fullName>
    </submittedName>
</protein>
<accession>A0A1D6I8V3</accession>
<evidence type="ECO:0000313" key="13">
    <source>
        <dbReference type="Proteomes" id="UP000007305"/>
    </source>
</evidence>
<reference evidence="12" key="3">
    <citation type="submission" date="2021-05" db="UniProtKB">
        <authorList>
            <consortium name="EnsemblPlants"/>
        </authorList>
    </citation>
    <scope>IDENTIFICATION</scope>
    <source>
        <strain evidence="12">cv. B73</strain>
    </source>
</reference>
<dbReference type="CDD" id="cd14703">
    <property type="entry name" value="bZIP_plant_RF2"/>
    <property type="match status" value="1"/>
</dbReference>
<evidence type="ECO:0000256" key="6">
    <source>
        <dbReference type="ARBA" id="ARBA00023242"/>
    </source>
</evidence>
<gene>
    <name evidence="12" type="primary">LOC103633042</name>
    <name evidence="11" type="ORF">ZEAMMB73_Zm00001d021189</name>
</gene>
<dbReference type="OrthoDB" id="1435597at2759"/>
<evidence type="ECO:0000256" key="2">
    <source>
        <dbReference type="ARBA" id="ARBA00007163"/>
    </source>
</evidence>
<dbReference type="GO" id="GO:0003700">
    <property type="term" value="F:DNA-binding transcription factor activity"/>
    <property type="evidence" value="ECO:0000318"/>
    <property type="project" value="GO_Central"/>
</dbReference>
<dbReference type="PaxDb" id="4577-AC200057.4_FGP007"/>
<dbReference type="PANTHER" id="PTHR13690">
    <property type="entry name" value="TRANSCRIPTION FACTOR POSF21-RELATED"/>
    <property type="match status" value="1"/>
</dbReference>
<dbReference type="EnsemblPlants" id="Zm00001eb318730_T003">
    <property type="protein sequence ID" value="Zm00001eb318730_P003"/>
    <property type="gene ID" value="Zm00001eb318730"/>
</dbReference>
<evidence type="ECO:0000256" key="9">
    <source>
        <dbReference type="SAM" id="MobiDB-lite"/>
    </source>
</evidence>
<feature type="region of interest" description="Disordered" evidence="9">
    <location>
        <begin position="1"/>
        <end position="87"/>
    </location>
</feature>
<evidence type="ECO:0007829" key="14">
    <source>
        <dbReference type="PeptideAtlas" id="A0A1D6I8V3"/>
    </source>
</evidence>
<dbReference type="GO" id="GO:0005634">
    <property type="term" value="C:nucleus"/>
    <property type="evidence" value="ECO:0000318"/>
    <property type="project" value="GO_Central"/>
</dbReference>
<feature type="region of interest" description="Disordered" evidence="9">
    <location>
        <begin position="101"/>
        <end position="144"/>
    </location>
</feature>
<sequence length="370" mass="39580">MNKDKAPMPGDGDPSDGLPPQSTRRAGAPPSSSTPPREYDISRMPDFPTRSTGHRRAHSEILGLPDDLDLSAPGGGDGPSLSDENDEELFSMFLDVDKLNSSCGASSEAEAESSSVADGVGEGAELGHAPRPRHQHSQSMDESMSIKAEQLVGAPGMEGMSSAEAKKAVSAAKLAELALVDPKRAKRIWANRQSAARSKERKMRYISELERKVQTLQTEATTLSAQLTLLQRDTTGLTTENSELKIRLQTMEQQVHLQDALNDTLKAEVQRLKVATGQGPANGGGGMMMNFGAVPRAFGGGNQQTFHSSQSQAMQSMLATHQLQQLQLHSQPQQQLQAQHLQQVARDLKMKGHLGAQGQWGGGKSGSSGS</sequence>
<dbReference type="ExpressionAtlas" id="A0A1D6I8V3">
    <property type="expression patterns" value="baseline and differential"/>
</dbReference>
<dbReference type="EMBL" id="CM007650">
    <property type="protein sequence ID" value="ONM56467.1"/>
    <property type="molecule type" value="Genomic_DNA"/>
</dbReference>
<keyword evidence="13" id="KW-1185">Reference proteome</keyword>
<dbReference type="AlphaFoldDB" id="A0A1D6I8V3"/>
<dbReference type="OMA" id="FPHITPS"/>
<dbReference type="SUPFAM" id="SSF57959">
    <property type="entry name" value="Leucine zipper domain"/>
    <property type="match status" value="1"/>
</dbReference>
<keyword evidence="14" id="KW-1267">Proteomics identification</keyword>
<dbReference type="PROSITE" id="PS50217">
    <property type="entry name" value="BZIP"/>
    <property type="match status" value="1"/>
</dbReference>
<dbReference type="InterPro" id="IPR046347">
    <property type="entry name" value="bZIP_sf"/>
</dbReference>
<name>A0A1D6I8V3_MAIZE</name>
<keyword evidence="3" id="KW-0805">Transcription regulation</keyword>
<evidence type="ECO:0000256" key="8">
    <source>
        <dbReference type="SAM" id="Coils"/>
    </source>
</evidence>
<dbReference type="Proteomes" id="UP000007305">
    <property type="component" value="Chromosome 7"/>
</dbReference>
<keyword evidence="5" id="KW-0804">Transcription</keyword>